<evidence type="ECO:0000259" key="3">
    <source>
        <dbReference type="Pfam" id="PF14905"/>
    </source>
</evidence>
<dbReference type="Pfam" id="PF14905">
    <property type="entry name" value="OMP_b-brl_3"/>
    <property type="match status" value="1"/>
</dbReference>
<proteinExistence type="predicted"/>
<reference evidence="4" key="2">
    <citation type="journal article" date="2024" name="Antonie Van Leeuwenhoek">
        <title>Roseihalotalea indica gen. nov., sp. nov., a halophilic Bacteroidetes from mesopelagic Southwest Indian Ocean with higher carbohydrate metabolic potential.</title>
        <authorList>
            <person name="Chen B."/>
            <person name="Zhang M."/>
            <person name="Lin D."/>
            <person name="Ye J."/>
            <person name="Tang K."/>
        </authorList>
    </citation>
    <scope>NUCLEOTIDE SEQUENCE</scope>
    <source>
        <strain evidence="4">TK19036</strain>
    </source>
</reference>
<dbReference type="PANTHER" id="PTHR40980">
    <property type="entry name" value="PLUG DOMAIN-CONTAINING PROTEIN"/>
    <property type="match status" value="1"/>
</dbReference>
<dbReference type="Pfam" id="PF13620">
    <property type="entry name" value="CarboxypepD_reg"/>
    <property type="match status" value="1"/>
</dbReference>
<reference evidence="4" key="1">
    <citation type="journal article" date="2023" name="Comput. Struct. Biotechnol. J.">
        <title>Discovery of a novel marine Bacteroidetes with a rich repertoire of carbohydrate-active enzymes.</title>
        <authorList>
            <person name="Chen B."/>
            <person name="Liu G."/>
            <person name="Chen Q."/>
            <person name="Wang H."/>
            <person name="Liu L."/>
            <person name="Tang K."/>
        </authorList>
    </citation>
    <scope>NUCLEOTIDE SEQUENCE</scope>
    <source>
        <strain evidence="4">TK19036</strain>
    </source>
</reference>
<gene>
    <name evidence="4" type="ORF">K4G66_32290</name>
</gene>
<sequence length="810" mass="89929">MNTSYFLAFLPLISLPGFAQISGAVVDEQQQSIPFANVILYQSTDSTFVAGATTAENGQFFIDHQASGTYYLQISSIGYKSMNDLPINLPAAGSTDLGTITLEGETTTLNEVIVNAQKEIVQQTAFGKVVNVQSSLMTQGSNALQVLERLPGVITNRQNNEFSLNGQAGVTVMINGRRIMMSPAELMALLENTLADNIEKVELITSPSSRYDADGGAGIINIVMQQSTAEKSRYGFAVMGGYGFGEKGSASLNYQKNWNKLSFISSYGYVRDVRRSGFAGFGTSSKPAILGGDGSADFSTFNRAFQNGHNLNLTTEYRPTTSVTVGTDWILSYAQDRNLSNNNVAWDTEEFGYLAMRGLSEGNSRRANVIGSVFIDKNWQDNRISLDLSMLSYFNDNPTNIDSDYFDENGEPRPSPSEIFTTGNRGQSLSRIQVGVAKIDFERSFGASVSGEFGGKISFSDNKNDSGIESLINGAWQTDARSQSLILGKEKILAAYGQFRFTLGEKSSLHAGLRYEFWRRDINTEKDPFRISGLFPTLLFVRDIKEGHSFNLGFSRRITRPLYTDLVSNLFYNDPTFIFSGNPALKPTLTDQIKLDYTIPWLSSSLSFQYEKDPILRHQITTNQEQNVGISSPQNLDYSKSLTLFLNAPLQLTSWWKMSISSTTALRSYQISYTPKVAAKTYLFQSFNFSQNFALPGDIELELSGWHNLRSYNGSNRTAGFGIVNLGLAKKLKNDQGSLALSLPDVFRTFQVHTYIGAVTDLAFDIKTESDWWDETALYQVFRLSYSRSFGGKVAQKNRSQEEELKRVNN</sequence>
<feature type="domain" description="Outer membrane protein beta-barrel" evidence="3">
    <location>
        <begin position="381"/>
        <end position="755"/>
    </location>
</feature>
<dbReference type="InterPro" id="IPR008969">
    <property type="entry name" value="CarboxyPept-like_regulatory"/>
</dbReference>
<dbReference type="EMBL" id="CP120682">
    <property type="protein sequence ID" value="WKN37051.1"/>
    <property type="molecule type" value="Genomic_DNA"/>
</dbReference>
<organism evidence="4">
    <name type="scientific">Roseihalotalea indica</name>
    <dbReference type="NCBI Taxonomy" id="2867963"/>
    <lineage>
        <taxon>Bacteria</taxon>
        <taxon>Pseudomonadati</taxon>
        <taxon>Bacteroidota</taxon>
        <taxon>Cytophagia</taxon>
        <taxon>Cytophagales</taxon>
        <taxon>Catalimonadaceae</taxon>
        <taxon>Roseihalotalea</taxon>
    </lineage>
</organism>
<name>A0AA49GRL0_9BACT</name>
<feature type="signal peptide" evidence="1">
    <location>
        <begin position="1"/>
        <end position="19"/>
    </location>
</feature>
<dbReference type="InterPro" id="IPR041700">
    <property type="entry name" value="OMP_b-brl_3"/>
</dbReference>
<feature type="chain" id="PRO_5041257383" evidence="1">
    <location>
        <begin position="20"/>
        <end position="810"/>
    </location>
</feature>
<dbReference type="Gene3D" id="2.170.130.10">
    <property type="entry name" value="TonB-dependent receptor, plug domain"/>
    <property type="match status" value="1"/>
</dbReference>
<accession>A0AA49GRL0</accession>
<evidence type="ECO:0000259" key="2">
    <source>
        <dbReference type="Pfam" id="PF07715"/>
    </source>
</evidence>
<dbReference type="SUPFAM" id="SSF49464">
    <property type="entry name" value="Carboxypeptidase regulatory domain-like"/>
    <property type="match status" value="1"/>
</dbReference>
<keyword evidence="1" id="KW-0732">Signal</keyword>
<dbReference type="AlphaFoldDB" id="A0AA49GRL0"/>
<feature type="domain" description="TonB-dependent receptor plug" evidence="2">
    <location>
        <begin position="130"/>
        <end position="219"/>
    </location>
</feature>
<evidence type="ECO:0000313" key="4">
    <source>
        <dbReference type="EMBL" id="WKN37051.1"/>
    </source>
</evidence>
<dbReference type="PANTHER" id="PTHR40980:SF4">
    <property type="entry name" value="TONB-DEPENDENT RECEPTOR-LIKE BETA-BARREL DOMAIN-CONTAINING PROTEIN"/>
    <property type="match status" value="1"/>
</dbReference>
<evidence type="ECO:0000256" key="1">
    <source>
        <dbReference type="SAM" id="SignalP"/>
    </source>
</evidence>
<dbReference type="Gene3D" id="2.60.40.1120">
    <property type="entry name" value="Carboxypeptidase-like, regulatory domain"/>
    <property type="match status" value="1"/>
</dbReference>
<dbReference type="SUPFAM" id="SSF56935">
    <property type="entry name" value="Porins"/>
    <property type="match status" value="1"/>
</dbReference>
<protein>
    <submittedName>
        <fullName evidence="4">TonB-dependent receptor</fullName>
    </submittedName>
</protein>
<dbReference type="InterPro" id="IPR037066">
    <property type="entry name" value="Plug_dom_sf"/>
</dbReference>
<dbReference type="Pfam" id="PF07715">
    <property type="entry name" value="Plug"/>
    <property type="match status" value="1"/>
</dbReference>
<dbReference type="InterPro" id="IPR012910">
    <property type="entry name" value="Plug_dom"/>
</dbReference>
<keyword evidence="4" id="KW-0675">Receptor</keyword>